<evidence type="ECO:0000256" key="6">
    <source>
        <dbReference type="ARBA" id="ARBA00022737"/>
    </source>
</evidence>
<comment type="subunit">
    <text evidence="3">Associated with the spliceosome.</text>
</comment>
<dbReference type="InterPro" id="IPR056350">
    <property type="entry name" value="HAT_Syf1_central"/>
</dbReference>
<keyword evidence="16" id="KW-1185">Reference proteome</keyword>
<evidence type="ECO:0000259" key="13">
    <source>
        <dbReference type="Pfam" id="PF23231"/>
    </source>
</evidence>
<dbReference type="InterPro" id="IPR055433">
    <property type="entry name" value="HAT_Syf1-like_N"/>
</dbReference>
<dbReference type="Gene3D" id="1.25.40.10">
    <property type="entry name" value="Tetratricopeptide repeat domain"/>
    <property type="match status" value="3"/>
</dbReference>
<evidence type="ECO:0000256" key="5">
    <source>
        <dbReference type="ARBA" id="ARBA00022728"/>
    </source>
</evidence>
<comment type="subcellular location">
    <subcellularLocation>
        <location evidence="1">Nucleus</location>
    </subcellularLocation>
</comment>
<dbReference type="KEGG" id="slb:AWJ20_2139"/>
<comment type="function">
    <text evidence="9">Involved in pre-mRNA splicing and cell cycle progression.</text>
</comment>
<dbReference type="SMART" id="SM00386">
    <property type="entry name" value="HAT"/>
    <property type="match status" value="10"/>
</dbReference>
<dbReference type="GO" id="GO:0071014">
    <property type="term" value="C:post-mRNA release spliceosomal complex"/>
    <property type="evidence" value="ECO:0007669"/>
    <property type="project" value="TreeGrafter"/>
</dbReference>
<evidence type="ECO:0000256" key="3">
    <source>
        <dbReference type="ARBA" id="ARBA00011524"/>
    </source>
</evidence>
<protein>
    <recommendedName>
        <fullName evidence="10">Pre-mRNA-splicing factor SYF1</fullName>
    </recommendedName>
    <alternativeName>
        <fullName evidence="11">Pre-mRNA-splicing factor syf1</fullName>
    </alternativeName>
</protein>
<name>A0A167EWH6_9ASCO</name>
<evidence type="ECO:0000256" key="7">
    <source>
        <dbReference type="ARBA" id="ARBA00023187"/>
    </source>
</evidence>
<accession>A0A167EWH6</accession>
<keyword evidence="7" id="KW-0508">mRNA splicing</keyword>
<feature type="domain" description="Pre-mRNA-splicing factor Syf1-like N-terminal HAT-repeats" evidence="14">
    <location>
        <begin position="11"/>
        <end position="187"/>
    </location>
</feature>
<dbReference type="PANTHER" id="PTHR11246:SF5">
    <property type="entry name" value="PRE-MRNA-SPLICING FACTOR SYF1"/>
    <property type="match status" value="1"/>
</dbReference>
<evidence type="ECO:0000256" key="10">
    <source>
        <dbReference type="ARBA" id="ARBA00039472"/>
    </source>
</evidence>
<evidence type="ECO:0000256" key="9">
    <source>
        <dbReference type="ARBA" id="ARBA00037272"/>
    </source>
</evidence>
<dbReference type="Pfam" id="PF23220">
    <property type="entry name" value="HAT_Syf1_M"/>
    <property type="match status" value="1"/>
</dbReference>
<dbReference type="InterPro" id="IPR003107">
    <property type="entry name" value="HAT"/>
</dbReference>
<evidence type="ECO:0000256" key="2">
    <source>
        <dbReference type="ARBA" id="ARBA00008644"/>
    </source>
</evidence>
<evidence type="ECO:0000313" key="16">
    <source>
        <dbReference type="Proteomes" id="UP000189580"/>
    </source>
</evidence>
<evidence type="ECO:0000259" key="14">
    <source>
        <dbReference type="Pfam" id="PF23233"/>
    </source>
</evidence>
<keyword evidence="5" id="KW-0747">Spliceosome</keyword>
<evidence type="ECO:0000256" key="4">
    <source>
        <dbReference type="ARBA" id="ARBA00022664"/>
    </source>
</evidence>
<dbReference type="GO" id="GO:0000349">
    <property type="term" value="P:generation of catalytic spliceosome for first transesterification step"/>
    <property type="evidence" value="ECO:0007669"/>
    <property type="project" value="TreeGrafter"/>
</dbReference>
<dbReference type="GO" id="GO:0000974">
    <property type="term" value="C:Prp19 complex"/>
    <property type="evidence" value="ECO:0007669"/>
    <property type="project" value="TreeGrafter"/>
</dbReference>
<dbReference type="OrthoDB" id="10067343at2759"/>
<evidence type="ECO:0000259" key="12">
    <source>
        <dbReference type="Pfam" id="PF23220"/>
    </source>
</evidence>
<comment type="similarity">
    <text evidence="2">Belongs to the crooked-neck family.</text>
</comment>
<dbReference type="Proteomes" id="UP000189580">
    <property type="component" value="Chromosome b"/>
</dbReference>
<keyword evidence="4" id="KW-0507">mRNA processing</keyword>
<dbReference type="FunFam" id="1.25.40.10:FF:000023">
    <property type="entry name" value="Pre-mRNA-splicing factor SYF1"/>
    <property type="match status" value="1"/>
</dbReference>
<dbReference type="FunFam" id="1.25.40.10:FF:000137">
    <property type="entry name" value="Pre-mRNA-splicing factor syf1"/>
    <property type="match status" value="1"/>
</dbReference>
<proteinExistence type="inferred from homology"/>
<dbReference type="InterPro" id="IPR045075">
    <property type="entry name" value="Syf1-like"/>
</dbReference>
<keyword evidence="8" id="KW-0539">Nucleus</keyword>
<dbReference type="GO" id="GO:0071007">
    <property type="term" value="C:U2-type catalytic step 2 spliceosome"/>
    <property type="evidence" value="ECO:0007669"/>
    <property type="project" value="TreeGrafter"/>
</dbReference>
<gene>
    <name evidence="15" type="primary">SYF1</name>
    <name evidence="15" type="ORF">AWJ20_2139</name>
</gene>
<reference evidence="15 16" key="1">
    <citation type="submission" date="2016-02" db="EMBL/GenBank/DDBJ databases">
        <title>Complete genome sequence and transcriptome regulation of the pentose utilising yeast Sugiyamaella lignohabitans.</title>
        <authorList>
            <person name="Bellasio M."/>
            <person name="Peymann A."/>
            <person name="Valli M."/>
            <person name="Sipitzky M."/>
            <person name="Graf A."/>
            <person name="Sauer M."/>
            <person name="Marx H."/>
            <person name="Mattanovich D."/>
        </authorList>
    </citation>
    <scope>NUCLEOTIDE SEQUENCE [LARGE SCALE GENOMIC DNA]</scope>
    <source>
        <strain evidence="15 16">CBS 10342</strain>
    </source>
</reference>
<dbReference type="GeneID" id="30034017"/>
<dbReference type="AlphaFoldDB" id="A0A167EWH6"/>
<dbReference type="RefSeq" id="XP_018737019.1">
    <property type="nucleotide sequence ID" value="XM_018879067.1"/>
</dbReference>
<evidence type="ECO:0000256" key="1">
    <source>
        <dbReference type="ARBA" id="ARBA00004123"/>
    </source>
</evidence>
<evidence type="ECO:0000256" key="11">
    <source>
        <dbReference type="ARBA" id="ARBA00067212"/>
    </source>
</evidence>
<dbReference type="Pfam" id="PF23231">
    <property type="entry name" value="HAT_Syf1_CNRKL1_C"/>
    <property type="match status" value="1"/>
</dbReference>
<dbReference type="InterPro" id="IPR055430">
    <property type="entry name" value="HAT_Syf1_CNRKL1_C"/>
</dbReference>
<evidence type="ECO:0000256" key="8">
    <source>
        <dbReference type="ARBA" id="ARBA00023242"/>
    </source>
</evidence>
<feature type="domain" description="Pre-mRNA-splicing factor SYF1 central HAT repeats" evidence="12">
    <location>
        <begin position="191"/>
        <end position="389"/>
    </location>
</feature>
<organism evidence="15 16">
    <name type="scientific">Sugiyamaella lignohabitans</name>
    <dbReference type="NCBI Taxonomy" id="796027"/>
    <lineage>
        <taxon>Eukaryota</taxon>
        <taxon>Fungi</taxon>
        <taxon>Dikarya</taxon>
        <taxon>Ascomycota</taxon>
        <taxon>Saccharomycotina</taxon>
        <taxon>Dipodascomycetes</taxon>
        <taxon>Dipodascales</taxon>
        <taxon>Trichomonascaceae</taxon>
        <taxon>Sugiyamaella</taxon>
    </lineage>
</organism>
<feature type="domain" description="Pre-mRNA-splicing factor Syf1/CRNKL1-like C-terminal HAT-repeats" evidence="13">
    <location>
        <begin position="391"/>
        <end position="757"/>
    </location>
</feature>
<keyword evidence="6" id="KW-0677">Repeat</keyword>
<dbReference type="InterPro" id="IPR011990">
    <property type="entry name" value="TPR-like_helical_dom_sf"/>
</dbReference>
<dbReference type="SUPFAM" id="SSF48452">
    <property type="entry name" value="TPR-like"/>
    <property type="match status" value="3"/>
</dbReference>
<sequence length="798" mass="93817">MSTELSLIQEDDILYEQEILKQPGELGPWLRYLEFTADAPISKRIFVFERACDLFKRSYKLWKMYLDIRVDYVARSHAWILSQQGLNEFSREQLKSEIEKVDRLYVKALVLLNKMPRLWQDYLEYLLRWKPHSITHIRHTFDNALRALPLSQHHRIWPLYINFANRHAHISSATAKNIWLRYILFFPDETENCIEQLIDLEYYEQASQLLTKLLNNPNYVSVKGKSRHQLWEELADILVVPHDNWKPDSFYVERVIKSGIKRYPDQKGKLCVQLATYWINNGNFEKARDVFEQGLEDVKTVRDFSQIFDSYCEFEESLIAKLMDEEEQGDLDRLMESFEQLMDRRPFMINSVLLEQNPNNVVEWEKRAGLWGSSMDQVVQTYEKAIETIVPKKASGKLYQLWTNYAKLYEKAGDLSTARIIFDKATKVPYKSVNELCDLWIEWAEMELRSENLDGAIKIMETATKGPKNSKVDYFDESLSPQERLHKSMKLWSFYVDLVESIGTLEEVKPIYDRIFELKIGTTLTIVNYANLLEENNYFEEAFKVYERGIEMFSYPISFEIWNIYLQKAIKRKLGIERLRDLFEQALEDCPSKLCKPLYLLYGKLEEERGLVSNAIKIYERATKAVDNKDKLETYRYYIARVAENFGLPGTRPIFQTAIDNLNDHDANIIGQEFIKIEEKLGEIDRVRVLYGFLSQFNDPRTNEEFWSKWDQFEVMHGSEDTYKEMLRIKRSVIAQFNTDANYLAAKVSDNNSMSRLDKQTASPIGFVASETLQPSKSEAIDTNDVENPDAIDIEIED</sequence>
<dbReference type="PANTHER" id="PTHR11246">
    <property type="entry name" value="PRE-MRNA SPLICING FACTOR"/>
    <property type="match status" value="1"/>
</dbReference>
<dbReference type="Pfam" id="PF23233">
    <property type="entry name" value="HAT_Syf1_CNRKL1_N"/>
    <property type="match status" value="1"/>
</dbReference>
<evidence type="ECO:0000313" key="15">
    <source>
        <dbReference type="EMBL" id="ANB14542.1"/>
    </source>
</evidence>
<dbReference type="EMBL" id="CP014503">
    <property type="protein sequence ID" value="ANB14542.1"/>
    <property type="molecule type" value="Genomic_DNA"/>
</dbReference>